<reference evidence="18" key="1">
    <citation type="submission" date="2020-09" db="EMBL/GenBank/DDBJ databases">
        <title>The genome sequence of strain Labrenzia suaedae 4C16A.</title>
        <authorList>
            <person name="Liu Y."/>
        </authorList>
    </citation>
    <scope>NUCLEOTIDE SEQUENCE [LARGE SCALE GENOMIC DNA]</scope>
    <source>
        <strain evidence="18">4C16A</strain>
    </source>
</reference>
<keyword evidence="6 14" id="KW-0679">Respiratory chain</keyword>
<organism evidence="17 18">
    <name type="scientific">Roseibium litorale</name>
    <dbReference type="NCBI Taxonomy" id="2803841"/>
    <lineage>
        <taxon>Bacteria</taxon>
        <taxon>Pseudomonadati</taxon>
        <taxon>Pseudomonadota</taxon>
        <taxon>Alphaproteobacteria</taxon>
        <taxon>Hyphomicrobiales</taxon>
        <taxon>Stappiaceae</taxon>
        <taxon>Roseibium</taxon>
    </lineage>
</organism>
<evidence type="ECO:0000256" key="8">
    <source>
        <dbReference type="ARBA" id="ARBA00022723"/>
    </source>
</evidence>
<keyword evidence="12" id="KW-0186">Copper</keyword>
<feature type="transmembrane region" description="Helical" evidence="15">
    <location>
        <begin position="422"/>
        <end position="439"/>
    </location>
</feature>
<evidence type="ECO:0000256" key="13">
    <source>
        <dbReference type="ARBA" id="ARBA00023136"/>
    </source>
</evidence>
<accession>A0ABR9CHS5</accession>
<dbReference type="RefSeq" id="WP_192146019.1">
    <property type="nucleotide sequence ID" value="NZ_JACYXI010000001.1"/>
</dbReference>
<evidence type="ECO:0000256" key="10">
    <source>
        <dbReference type="ARBA" id="ARBA00022989"/>
    </source>
</evidence>
<keyword evidence="4" id="KW-1003">Cell membrane</keyword>
<dbReference type="InterPro" id="IPR000883">
    <property type="entry name" value="Cyt_C_Oxase_1"/>
</dbReference>
<gene>
    <name evidence="17" type="ORF">IG616_02410</name>
</gene>
<keyword evidence="5 14" id="KW-0349">Heme</keyword>
<feature type="transmembrane region" description="Helical" evidence="15">
    <location>
        <begin position="314"/>
        <end position="333"/>
    </location>
</feature>
<protein>
    <submittedName>
        <fullName evidence="17">Cbb3-type cytochrome c oxidase subunit I</fullName>
    </submittedName>
</protein>
<feature type="transmembrane region" description="Helical" evidence="15">
    <location>
        <begin position="138"/>
        <end position="161"/>
    </location>
</feature>
<evidence type="ECO:0000256" key="6">
    <source>
        <dbReference type="ARBA" id="ARBA00022660"/>
    </source>
</evidence>
<dbReference type="PROSITE" id="PS00077">
    <property type="entry name" value="COX1_CUB"/>
    <property type="match status" value="1"/>
</dbReference>
<dbReference type="PROSITE" id="PS50855">
    <property type="entry name" value="COX1"/>
    <property type="match status" value="1"/>
</dbReference>
<feature type="transmembrane region" description="Helical" evidence="15">
    <location>
        <begin position="379"/>
        <end position="402"/>
    </location>
</feature>
<evidence type="ECO:0000256" key="2">
    <source>
        <dbReference type="ARBA" id="ARBA00009578"/>
    </source>
</evidence>
<keyword evidence="10 15" id="KW-1133">Transmembrane helix</keyword>
<dbReference type="SUPFAM" id="SSF81442">
    <property type="entry name" value="Cytochrome c oxidase subunit I-like"/>
    <property type="match status" value="1"/>
</dbReference>
<evidence type="ECO:0000313" key="18">
    <source>
        <dbReference type="Proteomes" id="UP000632063"/>
    </source>
</evidence>
<reference evidence="17 18" key="2">
    <citation type="journal article" date="2021" name="Int. J. Syst. Evol. Microbiol.">
        <title>Roseibium litorale sp. nov., isolated from a tidal flat sediment and proposal for the reclassification of Labrenzia polysiphoniae as Roseibium polysiphoniae comb. nov.</title>
        <authorList>
            <person name="Liu Y."/>
            <person name="Pei T."/>
            <person name="Du J."/>
            <person name="Chao M."/>
            <person name="Deng M.R."/>
            <person name="Zhu H."/>
        </authorList>
    </citation>
    <scope>NUCLEOTIDE SEQUENCE [LARGE SCALE GENOMIC DNA]</scope>
    <source>
        <strain evidence="17 18">4C16A</strain>
    </source>
</reference>
<dbReference type="Pfam" id="PF00115">
    <property type="entry name" value="COX1"/>
    <property type="match status" value="1"/>
</dbReference>
<dbReference type="Gene3D" id="1.20.210.10">
    <property type="entry name" value="Cytochrome c oxidase-like, subunit I domain"/>
    <property type="match status" value="1"/>
</dbReference>
<feature type="domain" description="Cytochrome oxidase subunit I profile" evidence="16">
    <location>
        <begin position="39"/>
        <end position="558"/>
    </location>
</feature>
<feature type="transmembrane region" description="Helical" evidence="15">
    <location>
        <begin position="59"/>
        <end position="81"/>
    </location>
</feature>
<keyword evidence="9 14" id="KW-0249">Electron transport</keyword>
<name>A0ABR9CHS5_9HYPH</name>
<evidence type="ECO:0000256" key="4">
    <source>
        <dbReference type="ARBA" id="ARBA00022475"/>
    </source>
</evidence>
<dbReference type="Proteomes" id="UP000632063">
    <property type="component" value="Unassembled WGS sequence"/>
</dbReference>
<keyword evidence="13 15" id="KW-0472">Membrane</keyword>
<feature type="transmembrane region" description="Helical" evidence="15">
    <location>
        <begin position="101"/>
        <end position="126"/>
    </location>
</feature>
<feature type="transmembrane region" description="Helical" evidence="15">
    <location>
        <begin position="345"/>
        <end position="367"/>
    </location>
</feature>
<dbReference type="InterPro" id="IPR023615">
    <property type="entry name" value="Cyt_c_Oxase_su1_BS"/>
</dbReference>
<evidence type="ECO:0000256" key="14">
    <source>
        <dbReference type="RuleBase" id="RU000370"/>
    </source>
</evidence>
<sequence>MFGRLTIDALPFYSWIAEAGAMVVVGGAVVSFLLVTYLKAWKTLWFDWFLSVDHKRIGIMYLVLTLIMFLRGVVEGVMMRAQQAVALNSDGYLPPMHFEQLFSTHGTIMIFFVVMPFLTGLINLIVPQQIGARDVAYPFLNSLSFWLTAAGGALVMVSLVIGQFSRAGWTGYPPYSGLQYSPNEGVDYWIWSLMISGIGTTLSGINFIVTIIRNRCPGMTWMRMPMFTWTAFCASILIAFAFPALTVVAAQLALDRLLGFHFFTNGDGGNMMMYANLIWIWGHPEVYILILPAFGVFSEVVATFSRKRLFGYDYLVYATACIALLSFTVWLHHFFTMGSSANVNAAFGIATMIIAVPTGVKIFDWLFTMYRGRIEFPPAMLFTVGFMVTFVIGGVTGVLLAMPPADYLMHNSVFLVAHFHNMLIPGALFGYLAGMNYWFPKAFGFKLDQKWGVRCFWLLISGFYLAFMPLYVLGFMGMSRRMEHYANPEWQPYLIVAAFGAALILASVACLVIQILVSIRNRDALRDETGDPWNGRTLEWATSSPAAPYNFAVIPEVSDLDAFHSQKMEAKAYQRPQAYEDIVMPKPSVLGIVLGGLGFIIAFAIVWHIWWLAVAGLAGAAACVIYRSCDDDTDFVIPAEEVARIEAAHLERLTPERQHDMRIYQPSAHAAEPVLEGGRS</sequence>
<evidence type="ECO:0000256" key="12">
    <source>
        <dbReference type="ARBA" id="ARBA00023008"/>
    </source>
</evidence>
<evidence type="ECO:0000256" key="7">
    <source>
        <dbReference type="ARBA" id="ARBA00022692"/>
    </source>
</evidence>
<keyword evidence="11" id="KW-0408">Iron</keyword>
<keyword evidence="18" id="KW-1185">Reference proteome</keyword>
<evidence type="ECO:0000256" key="11">
    <source>
        <dbReference type="ARBA" id="ARBA00023004"/>
    </source>
</evidence>
<evidence type="ECO:0000256" key="9">
    <source>
        <dbReference type="ARBA" id="ARBA00022982"/>
    </source>
</evidence>
<feature type="transmembrane region" description="Helical" evidence="15">
    <location>
        <begin position="451"/>
        <end position="473"/>
    </location>
</feature>
<feature type="transmembrane region" description="Helical" evidence="15">
    <location>
        <begin position="188"/>
        <end position="209"/>
    </location>
</feature>
<dbReference type="InterPro" id="IPR023616">
    <property type="entry name" value="Cyt_c_oxase-like_su1_dom"/>
</dbReference>
<feature type="transmembrane region" description="Helical" evidence="15">
    <location>
        <begin position="229"/>
        <end position="254"/>
    </location>
</feature>
<feature type="transmembrane region" description="Helical" evidence="15">
    <location>
        <begin position="589"/>
        <end position="610"/>
    </location>
</feature>
<feature type="transmembrane region" description="Helical" evidence="15">
    <location>
        <begin position="274"/>
        <end position="302"/>
    </location>
</feature>
<evidence type="ECO:0000256" key="3">
    <source>
        <dbReference type="ARBA" id="ARBA00022448"/>
    </source>
</evidence>
<dbReference type="PANTHER" id="PTHR10422">
    <property type="entry name" value="CYTOCHROME C OXIDASE SUBUNIT 1"/>
    <property type="match status" value="1"/>
</dbReference>
<evidence type="ECO:0000256" key="1">
    <source>
        <dbReference type="ARBA" id="ARBA00004651"/>
    </source>
</evidence>
<dbReference type="InterPro" id="IPR036927">
    <property type="entry name" value="Cyt_c_oxase-like_su1_sf"/>
</dbReference>
<keyword evidence="8" id="KW-0479">Metal-binding</keyword>
<evidence type="ECO:0000259" key="16">
    <source>
        <dbReference type="PROSITE" id="PS50855"/>
    </source>
</evidence>
<feature type="transmembrane region" description="Helical" evidence="15">
    <location>
        <begin position="12"/>
        <end position="38"/>
    </location>
</feature>
<comment type="caution">
    <text evidence="17">The sequence shown here is derived from an EMBL/GenBank/DDBJ whole genome shotgun (WGS) entry which is preliminary data.</text>
</comment>
<comment type="similarity">
    <text evidence="2 14">Belongs to the heme-copper respiratory oxidase family.</text>
</comment>
<evidence type="ECO:0000313" key="17">
    <source>
        <dbReference type="EMBL" id="MBD8890384.1"/>
    </source>
</evidence>
<evidence type="ECO:0000256" key="5">
    <source>
        <dbReference type="ARBA" id="ARBA00022617"/>
    </source>
</evidence>
<keyword evidence="7 14" id="KW-0812">Transmembrane</keyword>
<dbReference type="PANTHER" id="PTHR10422:SF35">
    <property type="entry name" value="CYTOCHROME BO(3) UBIQUINOL OXIDASE SUBUNIT 1"/>
    <property type="match status" value="1"/>
</dbReference>
<proteinExistence type="inferred from homology"/>
<dbReference type="CDD" id="cd01662">
    <property type="entry name" value="Ubiquinol_Oxidase_I"/>
    <property type="match status" value="1"/>
</dbReference>
<comment type="subcellular location">
    <subcellularLocation>
        <location evidence="1">Cell membrane</location>
        <topology evidence="1">Multi-pass membrane protein</topology>
    </subcellularLocation>
</comment>
<feature type="transmembrane region" description="Helical" evidence="15">
    <location>
        <begin position="493"/>
        <end position="517"/>
    </location>
</feature>
<dbReference type="EMBL" id="JACYXI010000001">
    <property type="protein sequence ID" value="MBD8890384.1"/>
    <property type="molecule type" value="Genomic_DNA"/>
</dbReference>
<evidence type="ECO:0000256" key="15">
    <source>
        <dbReference type="SAM" id="Phobius"/>
    </source>
</evidence>
<dbReference type="PRINTS" id="PR01165">
    <property type="entry name" value="CYCOXIDASEI"/>
</dbReference>
<keyword evidence="3 14" id="KW-0813">Transport</keyword>